<dbReference type="SMART" id="SM00293">
    <property type="entry name" value="PWWP"/>
    <property type="match status" value="1"/>
</dbReference>
<feature type="region of interest" description="Disordered" evidence="4">
    <location>
        <begin position="252"/>
        <end position="280"/>
    </location>
</feature>
<feature type="compositionally biased region" description="Basic and acidic residues" evidence="4">
    <location>
        <begin position="419"/>
        <end position="435"/>
    </location>
</feature>
<dbReference type="SUPFAM" id="SSF63748">
    <property type="entry name" value="Tudor/PWWP/MBT"/>
    <property type="match status" value="1"/>
</dbReference>
<keyword evidence="3" id="KW-0862">Zinc</keyword>
<evidence type="ECO:0000313" key="8">
    <source>
        <dbReference type="WBParaSite" id="PSAMB.scaffold3813size16807.g22571.t1"/>
    </source>
</evidence>
<keyword evidence="7" id="KW-1185">Reference proteome</keyword>
<feature type="compositionally biased region" description="Polar residues" evidence="4">
    <location>
        <begin position="456"/>
        <end position="475"/>
    </location>
</feature>
<evidence type="ECO:0000256" key="3">
    <source>
        <dbReference type="ARBA" id="ARBA00022833"/>
    </source>
</evidence>
<dbReference type="GO" id="GO:0005634">
    <property type="term" value="C:nucleus"/>
    <property type="evidence" value="ECO:0007669"/>
    <property type="project" value="TreeGrafter"/>
</dbReference>
<protein>
    <submittedName>
        <fullName evidence="8">Zinc finger CW-type PWWP domain protein 1</fullName>
    </submittedName>
</protein>
<dbReference type="Pfam" id="PF00855">
    <property type="entry name" value="PWWP"/>
    <property type="match status" value="1"/>
</dbReference>
<dbReference type="InterPro" id="IPR000313">
    <property type="entry name" value="PWWP_dom"/>
</dbReference>
<name>A0A914WD18_9BILA</name>
<dbReference type="Pfam" id="PF07496">
    <property type="entry name" value="zf-CW"/>
    <property type="match status" value="1"/>
</dbReference>
<keyword evidence="2" id="KW-0863">Zinc-finger</keyword>
<proteinExistence type="predicted"/>
<evidence type="ECO:0000256" key="1">
    <source>
        <dbReference type="ARBA" id="ARBA00022723"/>
    </source>
</evidence>
<dbReference type="Gene3D" id="3.30.40.100">
    <property type="match status" value="1"/>
</dbReference>
<feature type="region of interest" description="Disordered" evidence="4">
    <location>
        <begin position="376"/>
        <end position="475"/>
    </location>
</feature>
<dbReference type="PANTHER" id="PTHR15999:SF2">
    <property type="entry name" value="ZINC FINGER CW-TYPE PWWP DOMAIN PROTEIN 1"/>
    <property type="match status" value="1"/>
</dbReference>
<evidence type="ECO:0000259" key="5">
    <source>
        <dbReference type="PROSITE" id="PS50812"/>
    </source>
</evidence>
<dbReference type="WBParaSite" id="PSAMB.scaffold3813size16807.g22571.t1">
    <property type="protein sequence ID" value="PSAMB.scaffold3813size16807.g22571.t1"/>
    <property type="gene ID" value="PSAMB.scaffold3813size16807.g22571"/>
</dbReference>
<dbReference type="GO" id="GO:0008270">
    <property type="term" value="F:zinc ion binding"/>
    <property type="evidence" value="ECO:0007669"/>
    <property type="project" value="UniProtKB-KW"/>
</dbReference>
<dbReference type="PANTHER" id="PTHR15999">
    <property type="entry name" value="ZINC FINGER CW-TYPE PWWP DOMAIN PROTEIN 1"/>
    <property type="match status" value="1"/>
</dbReference>
<dbReference type="PROSITE" id="PS50812">
    <property type="entry name" value="PWWP"/>
    <property type="match status" value="1"/>
</dbReference>
<feature type="compositionally biased region" description="Polar residues" evidence="4">
    <location>
        <begin position="405"/>
        <end position="418"/>
    </location>
</feature>
<accession>A0A914WD18</accession>
<evidence type="ECO:0000313" key="7">
    <source>
        <dbReference type="Proteomes" id="UP000887566"/>
    </source>
</evidence>
<dbReference type="AlphaFoldDB" id="A0A914WD18"/>
<dbReference type="Proteomes" id="UP000887566">
    <property type="component" value="Unplaced"/>
</dbReference>
<dbReference type="Gene3D" id="2.30.30.140">
    <property type="match status" value="1"/>
</dbReference>
<dbReference type="InterPro" id="IPR011124">
    <property type="entry name" value="Znf_CW"/>
</dbReference>
<feature type="compositionally biased region" description="Low complexity" evidence="4">
    <location>
        <begin position="378"/>
        <end position="394"/>
    </location>
</feature>
<evidence type="ECO:0000259" key="6">
    <source>
        <dbReference type="PROSITE" id="PS51050"/>
    </source>
</evidence>
<reference evidence="8" key="1">
    <citation type="submission" date="2022-11" db="UniProtKB">
        <authorList>
            <consortium name="WormBaseParasite"/>
        </authorList>
    </citation>
    <scope>IDENTIFICATION</scope>
</reference>
<keyword evidence="1" id="KW-0479">Metal-binding</keyword>
<evidence type="ECO:0000256" key="4">
    <source>
        <dbReference type="SAM" id="MobiDB-lite"/>
    </source>
</evidence>
<evidence type="ECO:0000256" key="2">
    <source>
        <dbReference type="ARBA" id="ARBA00022771"/>
    </source>
</evidence>
<dbReference type="InterPro" id="IPR042778">
    <property type="entry name" value="ZCWPW1/ZCWPW2"/>
</dbReference>
<dbReference type="PROSITE" id="PS51050">
    <property type="entry name" value="ZF_CW"/>
    <property type="match status" value="1"/>
</dbReference>
<feature type="compositionally biased region" description="Basic residues" evidence="4">
    <location>
        <begin position="263"/>
        <end position="272"/>
    </location>
</feature>
<feature type="domain" description="PWWP" evidence="5">
    <location>
        <begin position="106"/>
        <end position="173"/>
    </location>
</feature>
<sequence>MLSDQEEEASECTQPILVERCGESNGSSAKSERSVYLNPVWVQCSHAACQKWRLLRDTFDATEVVDDWSCDMNSDKKHNKCEDAEESCGDESDDESFGFIYAPFSNGSIVWAAFDSYSAWWPAMIAPDPDENMTLQTVSPQCSTVETYHVVFFGKKPTRAWIRANKLKAFGKFDPKTEPVRDALVLRTLAQWNNNAMKEAREKAQEAFALKDIQTRLRIFGHMSYFKQLQQKCHQQLSQPSPSSVRKGKPLLKLAASQPAPTKRTKSRKKASKNAMDEDSLTIRERLMNDTITEVASGAGGVALGASVRIYEDSCAISASVTEVVEAVYNRVKNEVKMIKLGGAKTDVTSTAKKFKAPVSATEKTPAVVKKARAKKFNTPTASTSNNCATAAAIKKPRAKKPKLSSVSPADVSKNTVMTEKEKTLSAGKASEDPPRTVQQESVRDPCASEAVAPTRTDSPSKPTSTRSLASELVSLSQQLRESSFDADMDENMNIVMDVSQDSLVPPIAQSTPIMCAPLSTLDHSSQEGVDETEKRTRALCEAAVERLNSFLNLSQELLNASVDGADSMRPLSP</sequence>
<organism evidence="7 8">
    <name type="scientific">Plectus sambesii</name>
    <dbReference type="NCBI Taxonomy" id="2011161"/>
    <lineage>
        <taxon>Eukaryota</taxon>
        <taxon>Metazoa</taxon>
        <taxon>Ecdysozoa</taxon>
        <taxon>Nematoda</taxon>
        <taxon>Chromadorea</taxon>
        <taxon>Plectida</taxon>
        <taxon>Plectina</taxon>
        <taxon>Plectoidea</taxon>
        <taxon>Plectidae</taxon>
        <taxon>Plectus</taxon>
    </lineage>
</organism>
<feature type="domain" description="CW-type" evidence="6">
    <location>
        <begin position="35"/>
        <end position="89"/>
    </location>
</feature>